<sequence>MAPLILYVSPGACSLFNHILLRESKLDFSLVVLDITKTNGFPETHAHLNPKKRVPILILEDGKTTITETVAIASYIDRRAPEAGLFGKSDLEAVRCYEWFNWLSGTVHERGFGALFLPKMWTADEAAWDGVRVTAREWVQSCFAQIEERLQASSSGYSVGDEFTAADVFLYVEYRWGNLLGMDMEALYPALTKLVGRVVERESVREAARIEGIPLILDDRGGDKERNYGKVDDSQKTEEAS</sequence>
<dbReference type="InterPro" id="IPR004046">
    <property type="entry name" value="GST_C"/>
</dbReference>
<dbReference type="SFLD" id="SFLDS00019">
    <property type="entry name" value="Glutathione_Transferase_(cytos"/>
    <property type="match status" value="1"/>
</dbReference>
<evidence type="ECO:0000256" key="1">
    <source>
        <dbReference type="ARBA" id="ARBA00007409"/>
    </source>
</evidence>
<evidence type="ECO:0000313" key="6">
    <source>
        <dbReference type="EMBL" id="KAF2759777.1"/>
    </source>
</evidence>
<dbReference type="PANTHER" id="PTHR44051">
    <property type="entry name" value="GLUTATHIONE S-TRANSFERASE-RELATED"/>
    <property type="match status" value="1"/>
</dbReference>
<comment type="similarity">
    <text evidence="1 2">Belongs to the GST superfamily.</text>
</comment>
<dbReference type="PROSITE" id="PS50405">
    <property type="entry name" value="GST_CTER"/>
    <property type="match status" value="1"/>
</dbReference>
<dbReference type="InterPro" id="IPR004045">
    <property type="entry name" value="Glutathione_S-Trfase_N"/>
</dbReference>
<dbReference type="InterPro" id="IPR040079">
    <property type="entry name" value="Glutathione_S-Trfase"/>
</dbReference>
<evidence type="ECO:0000313" key="7">
    <source>
        <dbReference type="Proteomes" id="UP000799437"/>
    </source>
</evidence>
<feature type="domain" description="GST N-terminal" evidence="4">
    <location>
        <begin position="1"/>
        <end position="84"/>
    </location>
</feature>
<accession>A0A6A6WDY6</accession>
<feature type="domain" description="GST C-terminal" evidence="5">
    <location>
        <begin position="89"/>
        <end position="231"/>
    </location>
</feature>
<dbReference type="Pfam" id="PF02798">
    <property type="entry name" value="GST_N"/>
    <property type="match status" value="1"/>
</dbReference>
<name>A0A6A6WDY6_9PEZI</name>
<dbReference type="RefSeq" id="XP_033602228.1">
    <property type="nucleotide sequence ID" value="XM_033743683.1"/>
</dbReference>
<dbReference type="Gene3D" id="1.20.1050.10">
    <property type="match status" value="1"/>
</dbReference>
<proteinExistence type="inferred from homology"/>
<dbReference type="InterPro" id="IPR036249">
    <property type="entry name" value="Thioredoxin-like_sf"/>
</dbReference>
<reference evidence="6" key="1">
    <citation type="journal article" date="2020" name="Stud. Mycol.">
        <title>101 Dothideomycetes genomes: a test case for predicting lifestyles and emergence of pathogens.</title>
        <authorList>
            <person name="Haridas S."/>
            <person name="Albert R."/>
            <person name="Binder M."/>
            <person name="Bloem J."/>
            <person name="Labutti K."/>
            <person name="Salamov A."/>
            <person name="Andreopoulos B."/>
            <person name="Baker S."/>
            <person name="Barry K."/>
            <person name="Bills G."/>
            <person name="Bluhm B."/>
            <person name="Cannon C."/>
            <person name="Castanera R."/>
            <person name="Culley D."/>
            <person name="Daum C."/>
            <person name="Ezra D."/>
            <person name="Gonzalez J."/>
            <person name="Henrissat B."/>
            <person name="Kuo A."/>
            <person name="Liang C."/>
            <person name="Lipzen A."/>
            <person name="Lutzoni F."/>
            <person name="Magnuson J."/>
            <person name="Mondo S."/>
            <person name="Nolan M."/>
            <person name="Ohm R."/>
            <person name="Pangilinan J."/>
            <person name="Park H.-J."/>
            <person name="Ramirez L."/>
            <person name="Alfaro M."/>
            <person name="Sun H."/>
            <person name="Tritt A."/>
            <person name="Yoshinaga Y."/>
            <person name="Zwiers L.-H."/>
            <person name="Turgeon B."/>
            <person name="Goodwin S."/>
            <person name="Spatafora J."/>
            <person name="Crous P."/>
            <person name="Grigoriev I."/>
        </authorList>
    </citation>
    <scope>NUCLEOTIDE SEQUENCE</scope>
    <source>
        <strain evidence="6">CBS 121739</strain>
    </source>
</reference>
<dbReference type="Proteomes" id="UP000799437">
    <property type="component" value="Unassembled WGS sequence"/>
</dbReference>
<dbReference type="InterPro" id="IPR036282">
    <property type="entry name" value="Glutathione-S-Trfase_C_sf"/>
</dbReference>
<dbReference type="EMBL" id="ML996569">
    <property type="protein sequence ID" value="KAF2759777.1"/>
    <property type="molecule type" value="Genomic_DNA"/>
</dbReference>
<evidence type="ECO:0000259" key="5">
    <source>
        <dbReference type="PROSITE" id="PS50405"/>
    </source>
</evidence>
<dbReference type="GeneID" id="54484737"/>
<organism evidence="6 7">
    <name type="scientific">Pseudovirgaria hyperparasitica</name>
    <dbReference type="NCBI Taxonomy" id="470096"/>
    <lineage>
        <taxon>Eukaryota</taxon>
        <taxon>Fungi</taxon>
        <taxon>Dikarya</taxon>
        <taxon>Ascomycota</taxon>
        <taxon>Pezizomycotina</taxon>
        <taxon>Dothideomycetes</taxon>
        <taxon>Dothideomycetes incertae sedis</taxon>
        <taxon>Acrospermales</taxon>
        <taxon>Acrospermaceae</taxon>
        <taxon>Pseudovirgaria</taxon>
    </lineage>
</organism>
<dbReference type="OrthoDB" id="2309723at2759"/>
<dbReference type="PANTHER" id="PTHR44051:SF8">
    <property type="entry name" value="GLUTATHIONE S-TRANSFERASE GSTA"/>
    <property type="match status" value="1"/>
</dbReference>
<dbReference type="InterPro" id="IPR010987">
    <property type="entry name" value="Glutathione-S-Trfase_C-like"/>
</dbReference>
<evidence type="ECO:0000259" key="4">
    <source>
        <dbReference type="PROSITE" id="PS50404"/>
    </source>
</evidence>
<dbReference type="SUPFAM" id="SSF47616">
    <property type="entry name" value="GST C-terminal domain-like"/>
    <property type="match status" value="1"/>
</dbReference>
<dbReference type="SUPFAM" id="SSF52833">
    <property type="entry name" value="Thioredoxin-like"/>
    <property type="match status" value="1"/>
</dbReference>
<dbReference type="PROSITE" id="PS50404">
    <property type="entry name" value="GST_NTER"/>
    <property type="match status" value="1"/>
</dbReference>
<dbReference type="GO" id="GO:0016740">
    <property type="term" value="F:transferase activity"/>
    <property type="evidence" value="ECO:0007669"/>
    <property type="project" value="UniProtKB-KW"/>
</dbReference>
<dbReference type="CDD" id="cd03057">
    <property type="entry name" value="GST_N_Beta"/>
    <property type="match status" value="1"/>
</dbReference>
<dbReference type="AlphaFoldDB" id="A0A6A6WDY6"/>
<keyword evidence="6" id="KW-0808">Transferase</keyword>
<keyword evidence="7" id="KW-1185">Reference proteome</keyword>
<feature type="region of interest" description="Disordered" evidence="3">
    <location>
        <begin position="218"/>
        <end position="241"/>
    </location>
</feature>
<dbReference type="Gene3D" id="3.40.30.10">
    <property type="entry name" value="Glutaredoxin"/>
    <property type="match status" value="1"/>
</dbReference>
<evidence type="ECO:0000256" key="3">
    <source>
        <dbReference type="SAM" id="MobiDB-lite"/>
    </source>
</evidence>
<evidence type="ECO:0000256" key="2">
    <source>
        <dbReference type="RuleBase" id="RU003494"/>
    </source>
</evidence>
<dbReference type="CDD" id="cd03188">
    <property type="entry name" value="GST_C_Beta"/>
    <property type="match status" value="1"/>
</dbReference>
<dbReference type="SFLD" id="SFLDG00358">
    <property type="entry name" value="Main_(cytGST)"/>
    <property type="match status" value="1"/>
</dbReference>
<gene>
    <name evidence="6" type="ORF">EJ05DRAFT_474839</name>
</gene>
<protein>
    <submittedName>
        <fullName evidence="6">Glutathione S-transferase</fullName>
    </submittedName>
</protein>
<dbReference type="Pfam" id="PF00043">
    <property type="entry name" value="GST_C"/>
    <property type="match status" value="1"/>
</dbReference>